<dbReference type="RefSeq" id="WP_213166225.1">
    <property type="nucleotide sequence ID" value="NZ_CP058559.1"/>
</dbReference>
<dbReference type="PANTHER" id="PTHR43095">
    <property type="entry name" value="SUGAR KINASE"/>
    <property type="match status" value="1"/>
</dbReference>
<evidence type="ECO:0000256" key="1">
    <source>
        <dbReference type="ARBA" id="ARBA00009156"/>
    </source>
</evidence>
<evidence type="ECO:0000313" key="6">
    <source>
        <dbReference type="Proteomes" id="UP000516160"/>
    </source>
</evidence>
<dbReference type="InterPro" id="IPR050406">
    <property type="entry name" value="FGGY_Carb_Kinase"/>
</dbReference>
<dbReference type="SUPFAM" id="SSF53067">
    <property type="entry name" value="Actin-like ATPase domain"/>
    <property type="match status" value="2"/>
</dbReference>
<dbReference type="Proteomes" id="UP000516160">
    <property type="component" value="Chromosome"/>
</dbReference>
<dbReference type="EMBL" id="CP058559">
    <property type="protein sequence ID" value="QNO15821.1"/>
    <property type="molecule type" value="Genomic_DNA"/>
</dbReference>
<keyword evidence="2" id="KW-0808">Transferase</keyword>
<dbReference type="PIRSF" id="PIRSF000538">
    <property type="entry name" value="GlpK"/>
    <property type="match status" value="1"/>
</dbReference>
<comment type="similarity">
    <text evidence="1">Belongs to the FGGY kinase family.</text>
</comment>
<dbReference type="InterPro" id="IPR043129">
    <property type="entry name" value="ATPase_NBD"/>
</dbReference>
<dbReference type="Gene3D" id="3.30.420.40">
    <property type="match status" value="2"/>
</dbReference>
<protein>
    <submittedName>
        <fullName evidence="5">Sugar kinase</fullName>
    </submittedName>
</protein>
<dbReference type="InterPro" id="IPR018484">
    <property type="entry name" value="FGGY_N"/>
</dbReference>
<organism evidence="5 6">
    <name type="scientific">Alkalicella caledoniensis</name>
    <dbReference type="NCBI Taxonomy" id="2731377"/>
    <lineage>
        <taxon>Bacteria</taxon>
        <taxon>Bacillati</taxon>
        <taxon>Bacillota</taxon>
        <taxon>Clostridia</taxon>
        <taxon>Eubacteriales</taxon>
        <taxon>Proteinivoracaceae</taxon>
        <taxon>Alkalicella</taxon>
    </lineage>
</organism>
<dbReference type="AlphaFoldDB" id="A0A7G9WAV9"/>
<dbReference type="GO" id="GO:0016301">
    <property type="term" value="F:kinase activity"/>
    <property type="evidence" value="ECO:0007669"/>
    <property type="project" value="UniProtKB-KW"/>
</dbReference>
<sequence>MYILSVDFGTSSVKAAILNEKLETLVWAKSEYQFNVYDNDKVELDPELVFTGFIDCTRKMKEYIHKVELVSFDTFSPSVVLMDREGNALYPVITHLDRRSMKQSQEICEVMGEEEYQKITGILPFIGGASITSMMWMKENEPEIFNNAYMLGHYNTYIYKKLTGIWATEYVNASMMGLYETVKETGWSKEICETFGIPMKKLPEVYQAGSILGHLRKEIAEITGLKEGIPVALGGNDAATAQVGAGNTKVGDVLHISGSSEMVSILTDKPIVNKKYYLRKAATPGMWQIFAITVGGFAIDWFRKEFYSEMDINQFYNTYLVDIIKNRLDNKTVEFMPYLAGDRQSLEKKRGAFTGLTLDTTREDMLVSILIGMHNPVIETIKLAQEFMELNKRIKITGGLTGEEYISLKKKIFKGFQYEIVDDCPIIGNVKLALMC</sequence>
<feature type="domain" description="Carbohydrate kinase FGGY N-terminal" evidence="4">
    <location>
        <begin position="2"/>
        <end position="244"/>
    </location>
</feature>
<name>A0A7G9WAV9_ALKCA</name>
<dbReference type="Pfam" id="PF00370">
    <property type="entry name" value="FGGY_N"/>
    <property type="match status" value="1"/>
</dbReference>
<evidence type="ECO:0000256" key="3">
    <source>
        <dbReference type="ARBA" id="ARBA00022777"/>
    </source>
</evidence>
<dbReference type="InterPro" id="IPR000577">
    <property type="entry name" value="Carb_kinase_FGGY"/>
</dbReference>
<dbReference type="GO" id="GO:0005975">
    <property type="term" value="P:carbohydrate metabolic process"/>
    <property type="evidence" value="ECO:0007669"/>
    <property type="project" value="InterPro"/>
</dbReference>
<proteinExistence type="inferred from homology"/>
<dbReference type="CDD" id="cd00366">
    <property type="entry name" value="ASKHA_NBD_FGGY"/>
    <property type="match status" value="1"/>
</dbReference>
<gene>
    <name evidence="5" type="ORF">HYG86_14125</name>
</gene>
<reference evidence="5 6" key="1">
    <citation type="submission" date="2020-07" db="EMBL/GenBank/DDBJ databases">
        <title>Alkalicella. sp. LB2 genome.</title>
        <authorList>
            <person name="Postec A."/>
            <person name="Quemeneur M."/>
        </authorList>
    </citation>
    <scope>NUCLEOTIDE SEQUENCE [LARGE SCALE GENOMIC DNA]</scope>
    <source>
        <strain evidence="5 6">LB2</strain>
    </source>
</reference>
<dbReference type="KEGG" id="acae:HYG86_14125"/>
<evidence type="ECO:0000259" key="4">
    <source>
        <dbReference type="Pfam" id="PF00370"/>
    </source>
</evidence>
<evidence type="ECO:0000256" key="2">
    <source>
        <dbReference type="ARBA" id="ARBA00022679"/>
    </source>
</evidence>
<dbReference type="PANTHER" id="PTHR43095:SF2">
    <property type="entry name" value="GLUCONOKINASE"/>
    <property type="match status" value="1"/>
</dbReference>
<evidence type="ECO:0000313" key="5">
    <source>
        <dbReference type="EMBL" id="QNO15821.1"/>
    </source>
</evidence>
<keyword evidence="3 5" id="KW-0418">Kinase</keyword>
<accession>A0A7G9WAV9</accession>
<keyword evidence="6" id="KW-1185">Reference proteome</keyword>